<evidence type="ECO:0000256" key="3">
    <source>
        <dbReference type="ARBA" id="ARBA00022670"/>
    </source>
</evidence>
<dbReference type="RefSeq" id="WP_166191950.1">
    <property type="nucleotide sequence ID" value="NZ_JAAOIV010000001.1"/>
</dbReference>
<dbReference type="CDD" id="cd06530">
    <property type="entry name" value="S26_SPase_I"/>
    <property type="match status" value="1"/>
</dbReference>
<feature type="region of interest" description="Disordered" evidence="7">
    <location>
        <begin position="160"/>
        <end position="181"/>
    </location>
</feature>
<evidence type="ECO:0000256" key="4">
    <source>
        <dbReference type="ARBA" id="ARBA00022801"/>
    </source>
</evidence>
<dbReference type="InterPro" id="IPR036286">
    <property type="entry name" value="LexA/Signal_pep-like_sf"/>
</dbReference>
<feature type="domain" description="Peptidase S26" evidence="8">
    <location>
        <begin position="21"/>
        <end position="192"/>
    </location>
</feature>
<keyword evidence="10" id="KW-1185">Reference proteome</keyword>
<feature type="transmembrane region" description="Helical" evidence="6">
    <location>
        <begin position="20"/>
        <end position="43"/>
    </location>
</feature>
<dbReference type="PANTHER" id="PTHR43390:SF1">
    <property type="entry name" value="CHLOROPLAST PROCESSING PEPTIDASE"/>
    <property type="match status" value="1"/>
</dbReference>
<dbReference type="GO" id="GO:0005886">
    <property type="term" value="C:plasma membrane"/>
    <property type="evidence" value="ECO:0007669"/>
    <property type="project" value="UniProtKB-SubCell"/>
</dbReference>
<comment type="catalytic activity">
    <reaction evidence="6">
        <text>Cleavage of hydrophobic, N-terminal signal or leader sequences from secreted and periplasmic proteins.</text>
        <dbReference type="EC" id="3.4.21.89"/>
    </reaction>
</comment>
<gene>
    <name evidence="9" type="primary">lepB</name>
    <name evidence="9" type="ORF">G9U51_01140</name>
</gene>
<sequence length="202" mass="21255">MTGGASSSEGAPPSRLRRPAFAALLVVALVAVLHGIVVETFTVPSSSMEPTLRPGDRIVVLRHTAIHRGDLVVFDAGEAFRGSDGGGGVLAALGFHPGRPVYVKRVVGMPGDRVSADSRGVLRINGRVQPEPYLSPRGAKGPPFDTTVPAGRYFVLGDRRADSDDSRNHLGDPGGGGIRQGDVIGVATWRYWPTSSWGRLGP</sequence>
<feature type="active site" evidence="5">
    <location>
        <position position="104"/>
    </location>
</feature>
<dbReference type="EC" id="3.4.21.89" evidence="6"/>
<evidence type="ECO:0000313" key="9">
    <source>
        <dbReference type="EMBL" id="NHN54388.1"/>
    </source>
</evidence>
<protein>
    <recommendedName>
        <fullName evidence="6">Signal peptidase I</fullName>
        <ecNumber evidence="6">3.4.21.89</ecNumber>
    </recommendedName>
</protein>
<keyword evidence="3 6" id="KW-0645">Protease</keyword>
<comment type="caution">
    <text evidence="9">The sequence shown here is derived from an EMBL/GenBank/DDBJ whole genome shotgun (WGS) entry which is preliminary data.</text>
</comment>
<keyword evidence="6" id="KW-0472">Membrane</keyword>
<evidence type="ECO:0000259" key="8">
    <source>
        <dbReference type="Pfam" id="PF10502"/>
    </source>
</evidence>
<dbReference type="SUPFAM" id="SSF51306">
    <property type="entry name" value="LexA/Signal peptidase"/>
    <property type="match status" value="1"/>
</dbReference>
<feature type="active site" evidence="5">
    <location>
        <position position="47"/>
    </location>
</feature>
<dbReference type="InterPro" id="IPR000223">
    <property type="entry name" value="Pept_S26A_signal_pept_1"/>
</dbReference>
<dbReference type="PANTHER" id="PTHR43390">
    <property type="entry name" value="SIGNAL PEPTIDASE I"/>
    <property type="match status" value="1"/>
</dbReference>
<evidence type="ECO:0000256" key="2">
    <source>
        <dbReference type="ARBA" id="ARBA00009370"/>
    </source>
</evidence>
<organism evidence="9 10">
    <name type="scientific">Metallococcus carri</name>
    <dbReference type="NCBI Taxonomy" id="1656884"/>
    <lineage>
        <taxon>Bacteria</taxon>
        <taxon>Bacillati</taxon>
        <taxon>Actinomycetota</taxon>
        <taxon>Actinomycetes</taxon>
        <taxon>Micrococcales</taxon>
        <taxon>Dermacoccaceae</taxon>
        <taxon>Metallococcus</taxon>
    </lineage>
</organism>
<dbReference type="Pfam" id="PF10502">
    <property type="entry name" value="Peptidase_S26"/>
    <property type="match status" value="1"/>
</dbReference>
<dbReference type="InterPro" id="IPR019533">
    <property type="entry name" value="Peptidase_S26"/>
</dbReference>
<dbReference type="NCBIfam" id="TIGR02227">
    <property type="entry name" value="sigpep_I_bact"/>
    <property type="match status" value="1"/>
</dbReference>
<dbReference type="GO" id="GO:0006465">
    <property type="term" value="P:signal peptide processing"/>
    <property type="evidence" value="ECO:0007669"/>
    <property type="project" value="InterPro"/>
</dbReference>
<dbReference type="AlphaFoldDB" id="A0A967AZ38"/>
<evidence type="ECO:0000256" key="5">
    <source>
        <dbReference type="PIRSR" id="PIRSR600223-1"/>
    </source>
</evidence>
<evidence type="ECO:0000256" key="7">
    <source>
        <dbReference type="SAM" id="MobiDB-lite"/>
    </source>
</evidence>
<feature type="compositionally biased region" description="Basic and acidic residues" evidence="7">
    <location>
        <begin position="160"/>
        <end position="170"/>
    </location>
</feature>
<dbReference type="InterPro" id="IPR019756">
    <property type="entry name" value="Pept_S26A_signal_pept_1_Ser-AS"/>
</dbReference>
<comment type="subcellular location">
    <subcellularLocation>
        <location evidence="1">Cell membrane</location>
        <topology evidence="1">Single-pass type II membrane protein</topology>
    </subcellularLocation>
    <subcellularLocation>
        <location evidence="6">Membrane</location>
        <topology evidence="6">Single-pass type II membrane protein</topology>
    </subcellularLocation>
</comment>
<dbReference type="PRINTS" id="PR00727">
    <property type="entry name" value="LEADERPTASE"/>
</dbReference>
<name>A0A967AZ38_9MICO</name>
<reference evidence="9" key="1">
    <citation type="submission" date="2020-03" db="EMBL/GenBank/DDBJ databases">
        <title>Draft sequencing of Calidifontibacter sp. DB0510.</title>
        <authorList>
            <person name="Kim D.-U."/>
        </authorList>
    </citation>
    <scope>NUCLEOTIDE SEQUENCE</scope>
    <source>
        <strain evidence="9">DB0510</strain>
    </source>
</reference>
<dbReference type="Gene3D" id="2.10.109.10">
    <property type="entry name" value="Umud Fragment, subunit A"/>
    <property type="match status" value="1"/>
</dbReference>
<dbReference type="GO" id="GO:0004252">
    <property type="term" value="F:serine-type endopeptidase activity"/>
    <property type="evidence" value="ECO:0007669"/>
    <property type="project" value="InterPro"/>
</dbReference>
<keyword evidence="6" id="KW-1133">Transmembrane helix</keyword>
<dbReference type="Proteomes" id="UP000744769">
    <property type="component" value="Unassembled WGS sequence"/>
</dbReference>
<keyword evidence="6" id="KW-0812">Transmembrane</keyword>
<dbReference type="EMBL" id="JAAOIV010000001">
    <property type="protein sequence ID" value="NHN54388.1"/>
    <property type="molecule type" value="Genomic_DNA"/>
</dbReference>
<keyword evidence="4 6" id="KW-0378">Hydrolase</keyword>
<evidence type="ECO:0000256" key="6">
    <source>
        <dbReference type="RuleBase" id="RU362042"/>
    </source>
</evidence>
<proteinExistence type="inferred from homology"/>
<evidence type="ECO:0000313" key="10">
    <source>
        <dbReference type="Proteomes" id="UP000744769"/>
    </source>
</evidence>
<dbReference type="PROSITE" id="PS00501">
    <property type="entry name" value="SPASE_I_1"/>
    <property type="match status" value="1"/>
</dbReference>
<dbReference type="GO" id="GO:0009003">
    <property type="term" value="F:signal peptidase activity"/>
    <property type="evidence" value="ECO:0007669"/>
    <property type="project" value="UniProtKB-EC"/>
</dbReference>
<accession>A0A967AZ38</accession>
<evidence type="ECO:0000256" key="1">
    <source>
        <dbReference type="ARBA" id="ARBA00004401"/>
    </source>
</evidence>
<comment type="similarity">
    <text evidence="2 6">Belongs to the peptidase S26 family.</text>
</comment>